<protein>
    <submittedName>
        <fullName evidence="1">Uncharacterized protein</fullName>
    </submittedName>
</protein>
<reference evidence="1 2" key="1">
    <citation type="journal article" date="2019" name="Nat. Ecol. Evol.">
        <title>Megaphylogeny resolves global patterns of mushroom evolution.</title>
        <authorList>
            <person name="Varga T."/>
            <person name="Krizsan K."/>
            <person name="Foldi C."/>
            <person name="Dima B."/>
            <person name="Sanchez-Garcia M."/>
            <person name="Sanchez-Ramirez S."/>
            <person name="Szollosi G.J."/>
            <person name="Szarkandi J.G."/>
            <person name="Papp V."/>
            <person name="Albert L."/>
            <person name="Andreopoulos W."/>
            <person name="Angelini C."/>
            <person name="Antonin V."/>
            <person name="Barry K.W."/>
            <person name="Bougher N.L."/>
            <person name="Buchanan P."/>
            <person name="Buyck B."/>
            <person name="Bense V."/>
            <person name="Catcheside P."/>
            <person name="Chovatia M."/>
            <person name="Cooper J."/>
            <person name="Damon W."/>
            <person name="Desjardin D."/>
            <person name="Finy P."/>
            <person name="Geml J."/>
            <person name="Haridas S."/>
            <person name="Hughes K."/>
            <person name="Justo A."/>
            <person name="Karasinski D."/>
            <person name="Kautmanova I."/>
            <person name="Kiss B."/>
            <person name="Kocsube S."/>
            <person name="Kotiranta H."/>
            <person name="LaButti K.M."/>
            <person name="Lechner B.E."/>
            <person name="Liimatainen K."/>
            <person name="Lipzen A."/>
            <person name="Lukacs Z."/>
            <person name="Mihaltcheva S."/>
            <person name="Morgado L.N."/>
            <person name="Niskanen T."/>
            <person name="Noordeloos M.E."/>
            <person name="Ohm R.A."/>
            <person name="Ortiz-Santana B."/>
            <person name="Ovrebo C."/>
            <person name="Racz N."/>
            <person name="Riley R."/>
            <person name="Savchenko A."/>
            <person name="Shiryaev A."/>
            <person name="Soop K."/>
            <person name="Spirin V."/>
            <person name="Szebenyi C."/>
            <person name="Tomsovsky M."/>
            <person name="Tulloss R.E."/>
            <person name="Uehling J."/>
            <person name="Grigoriev I.V."/>
            <person name="Vagvolgyi C."/>
            <person name="Papp T."/>
            <person name="Martin F.M."/>
            <person name="Miettinen O."/>
            <person name="Hibbett D.S."/>
            <person name="Nagy L.G."/>
        </authorList>
    </citation>
    <scope>NUCLEOTIDE SEQUENCE [LARGE SCALE GENOMIC DNA]</scope>
    <source>
        <strain evidence="1 2">OMC1185</strain>
    </source>
</reference>
<organism evidence="1 2">
    <name type="scientific">Heliocybe sulcata</name>
    <dbReference type="NCBI Taxonomy" id="5364"/>
    <lineage>
        <taxon>Eukaryota</taxon>
        <taxon>Fungi</taxon>
        <taxon>Dikarya</taxon>
        <taxon>Basidiomycota</taxon>
        <taxon>Agaricomycotina</taxon>
        <taxon>Agaricomycetes</taxon>
        <taxon>Gloeophyllales</taxon>
        <taxon>Gloeophyllaceae</taxon>
        <taxon>Heliocybe</taxon>
    </lineage>
</organism>
<gene>
    <name evidence="1" type="ORF">OE88DRAFT_1660169</name>
</gene>
<sequence length="572" mass="64972">MLYPSSWVMPPRRLGDDGELAQVPHDVWLEVVNNLRPSESQSRTEATYDLANLSLACRYFCAITRPLLFEEVVFTGATATNDDGSSKDHSAWFKEIRKNPDKSLASFVKTYRISGWGSEYKTEDAFLSHFCAKHFDSVVRLPNLQNLYIERSWASERLFDCFRRQAGAGSHFANLRALYFRGVETPMLQLLTAMQGLVDLHTLVVQGSLCSEMVMPEGLSTRPLPSLRHLELCFTAGVFAFSCLVTSWIIRVVCQPSLRVFKTNCEEIAQALLTCGLELAIEELKISVMERQMRLLPNFLRRTPSIHTLTFRYAYVSSQSLFIELDDAALPNLRALCCDGMNMLSTVKGRPVSRYRVGESAPNNWTGWSVDVFLGLKQSRAPVEELTITAPLYHDTPFADHFHDLKSVTVFGRSASEWVSPLYIEPRRDLRAKETVKLIKNEVLLWEHFQVDCVVDMSQFTGEQAPGREMAHDLRAQQVILANEQFAAQFPCLLRMGFCNVEWRRSSNTLNGWKPYITSREEVRKELMKLAADEVEPDDHPVVDVDSLFASLFRPRDMTARLSKLLGLESSG</sequence>
<dbReference type="OrthoDB" id="3256662at2759"/>
<dbReference type="EMBL" id="ML213512">
    <property type="protein sequence ID" value="TFK50991.1"/>
    <property type="molecule type" value="Genomic_DNA"/>
</dbReference>
<dbReference type="SUPFAM" id="SSF52047">
    <property type="entry name" value="RNI-like"/>
    <property type="match status" value="1"/>
</dbReference>
<dbReference type="Proteomes" id="UP000305948">
    <property type="component" value="Unassembled WGS sequence"/>
</dbReference>
<keyword evidence="2" id="KW-1185">Reference proteome</keyword>
<evidence type="ECO:0000313" key="1">
    <source>
        <dbReference type="EMBL" id="TFK50991.1"/>
    </source>
</evidence>
<proteinExistence type="predicted"/>
<dbReference type="AlphaFoldDB" id="A0A5C3NAX9"/>
<name>A0A5C3NAX9_9AGAM</name>
<accession>A0A5C3NAX9</accession>
<evidence type="ECO:0000313" key="2">
    <source>
        <dbReference type="Proteomes" id="UP000305948"/>
    </source>
</evidence>